<dbReference type="PROSITE" id="PS00150">
    <property type="entry name" value="ACYLPHOSPHATASE_1"/>
    <property type="match status" value="1"/>
</dbReference>
<dbReference type="InterPro" id="IPR020456">
    <property type="entry name" value="Acylphosphatase"/>
</dbReference>
<dbReference type="EMBL" id="AZEH01000039">
    <property type="protein sequence ID" value="KRL04229.1"/>
    <property type="molecule type" value="Genomic_DNA"/>
</dbReference>
<dbReference type="AlphaFoldDB" id="A0A0R1MFX3"/>
<proteinExistence type="inferred from homology"/>
<comment type="similarity">
    <text evidence="1 7">Belongs to the acylphosphatase family.</text>
</comment>
<dbReference type="SUPFAM" id="SSF54975">
    <property type="entry name" value="Acylphosphatase/BLUF domain-like"/>
    <property type="match status" value="1"/>
</dbReference>
<comment type="caution">
    <text evidence="9">The sequence shown here is derived from an EMBL/GenBank/DDBJ whole genome shotgun (WGS) entry which is preliminary data.</text>
</comment>
<evidence type="ECO:0000256" key="1">
    <source>
        <dbReference type="ARBA" id="ARBA00005614"/>
    </source>
</evidence>
<dbReference type="STRING" id="1423777.FD46_GL001349"/>
<dbReference type="EC" id="3.6.1.7" evidence="2 5"/>
<reference evidence="9 10" key="1">
    <citation type="journal article" date="2015" name="Genome Announc.">
        <title>Expanding the biotechnology potential of lactobacilli through comparative genomics of 213 strains and associated genera.</title>
        <authorList>
            <person name="Sun Z."/>
            <person name="Harris H.M."/>
            <person name="McCann A."/>
            <person name="Guo C."/>
            <person name="Argimon S."/>
            <person name="Zhang W."/>
            <person name="Yang X."/>
            <person name="Jeffery I.B."/>
            <person name="Cooney J.C."/>
            <person name="Kagawa T.F."/>
            <person name="Liu W."/>
            <person name="Song Y."/>
            <person name="Salvetti E."/>
            <person name="Wrobel A."/>
            <person name="Rasinkangas P."/>
            <person name="Parkhill J."/>
            <person name="Rea M.C."/>
            <person name="O'Sullivan O."/>
            <person name="Ritari J."/>
            <person name="Douillard F.P."/>
            <person name="Paul Ross R."/>
            <person name="Yang R."/>
            <person name="Briner A.E."/>
            <person name="Felis G.E."/>
            <person name="de Vos W.M."/>
            <person name="Barrangou R."/>
            <person name="Klaenhammer T.R."/>
            <person name="Caufield P.W."/>
            <person name="Cui Y."/>
            <person name="Zhang H."/>
            <person name="O'Toole P.W."/>
        </authorList>
    </citation>
    <scope>NUCLEOTIDE SEQUENCE [LARGE SCALE GENOMIC DNA]</scope>
    <source>
        <strain evidence="9 10">DSM 19972</strain>
    </source>
</reference>
<dbReference type="PRINTS" id="PR00112">
    <property type="entry name" value="ACYLPHPHTASE"/>
</dbReference>
<dbReference type="RefSeq" id="WP_057896212.1">
    <property type="nucleotide sequence ID" value="NZ_AZEH01000039.1"/>
</dbReference>
<keyword evidence="10" id="KW-1185">Reference proteome</keyword>
<dbReference type="Pfam" id="PF00708">
    <property type="entry name" value="Acylphosphatase"/>
    <property type="match status" value="1"/>
</dbReference>
<evidence type="ECO:0000256" key="7">
    <source>
        <dbReference type="RuleBase" id="RU004168"/>
    </source>
</evidence>
<evidence type="ECO:0000313" key="9">
    <source>
        <dbReference type="EMBL" id="KRL04229.1"/>
    </source>
</evidence>
<dbReference type="Gene3D" id="3.30.70.100">
    <property type="match status" value="1"/>
</dbReference>
<dbReference type="Proteomes" id="UP000051686">
    <property type="component" value="Unassembled WGS sequence"/>
</dbReference>
<dbReference type="PROSITE" id="PS00151">
    <property type="entry name" value="ACYLPHOSPHATASE_2"/>
    <property type="match status" value="1"/>
</dbReference>
<dbReference type="PATRIC" id="fig|1423777.3.peg.1394"/>
<dbReference type="InterPro" id="IPR001792">
    <property type="entry name" value="Acylphosphatase-like_dom"/>
</dbReference>
<evidence type="ECO:0000256" key="5">
    <source>
        <dbReference type="PROSITE-ProRule" id="PRU00520"/>
    </source>
</evidence>
<dbReference type="OrthoDB" id="9808093at2"/>
<accession>A0A0R1MFX3</accession>
<feature type="domain" description="Acylphosphatase-like" evidence="8">
    <location>
        <begin position="3"/>
        <end position="90"/>
    </location>
</feature>
<feature type="active site" evidence="5">
    <location>
        <position position="18"/>
    </location>
</feature>
<evidence type="ECO:0000256" key="4">
    <source>
        <dbReference type="ARBA" id="ARBA00047645"/>
    </source>
</evidence>
<sequence>MQAVTMKVFGRVQGVGFRYSAKSVADNYKILGFVRNEPDGSVFIQAQGQEQDLKKFIDRIKNSPSPAARIEHVELKESSLQSYREFKVAY</sequence>
<feature type="active site" evidence="5">
    <location>
        <position position="36"/>
    </location>
</feature>
<evidence type="ECO:0000256" key="6">
    <source>
        <dbReference type="RuleBase" id="RU000553"/>
    </source>
</evidence>
<comment type="catalytic activity">
    <reaction evidence="4 5 6">
        <text>an acyl phosphate + H2O = a carboxylate + phosphate + H(+)</text>
        <dbReference type="Rhea" id="RHEA:14965"/>
        <dbReference type="ChEBI" id="CHEBI:15377"/>
        <dbReference type="ChEBI" id="CHEBI:15378"/>
        <dbReference type="ChEBI" id="CHEBI:29067"/>
        <dbReference type="ChEBI" id="CHEBI:43474"/>
        <dbReference type="ChEBI" id="CHEBI:59918"/>
        <dbReference type="EC" id="3.6.1.7"/>
    </reaction>
</comment>
<dbReference type="GO" id="GO:0003998">
    <property type="term" value="F:acylphosphatase activity"/>
    <property type="evidence" value="ECO:0007669"/>
    <property type="project" value="UniProtKB-EC"/>
</dbReference>
<evidence type="ECO:0000256" key="2">
    <source>
        <dbReference type="ARBA" id="ARBA00012150"/>
    </source>
</evidence>
<organism evidence="9 10">
    <name type="scientific">Liquorilactobacillus oeni DSM 19972</name>
    <dbReference type="NCBI Taxonomy" id="1423777"/>
    <lineage>
        <taxon>Bacteria</taxon>
        <taxon>Bacillati</taxon>
        <taxon>Bacillota</taxon>
        <taxon>Bacilli</taxon>
        <taxon>Lactobacillales</taxon>
        <taxon>Lactobacillaceae</taxon>
        <taxon>Liquorilactobacillus</taxon>
    </lineage>
</organism>
<dbReference type="InterPro" id="IPR036046">
    <property type="entry name" value="Acylphosphatase-like_dom_sf"/>
</dbReference>
<evidence type="ECO:0000313" key="10">
    <source>
        <dbReference type="Proteomes" id="UP000051686"/>
    </source>
</evidence>
<dbReference type="InterPro" id="IPR017968">
    <property type="entry name" value="Acylphosphatase_CS"/>
</dbReference>
<dbReference type="PANTHER" id="PTHR47268:SF4">
    <property type="entry name" value="ACYLPHOSPHATASE"/>
    <property type="match status" value="1"/>
</dbReference>
<dbReference type="PROSITE" id="PS51160">
    <property type="entry name" value="ACYLPHOSPHATASE_3"/>
    <property type="match status" value="1"/>
</dbReference>
<keyword evidence="5 6" id="KW-0378">Hydrolase</keyword>
<gene>
    <name evidence="9" type="ORF">FD46_GL001349</name>
</gene>
<name>A0A0R1MFX3_9LACO</name>
<evidence type="ECO:0000256" key="3">
    <source>
        <dbReference type="ARBA" id="ARBA00015991"/>
    </source>
</evidence>
<protein>
    <recommendedName>
        <fullName evidence="3 5">Acylphosphatase</fullName>
        <ecNumber evidence="2 5">3.6.1.7</ecNumber>
    </recommendedName>
</protein>
<dbReference type="PANTHER" id="PTHR47268">
    <property type="entry name" value="ACYLPHOSPHATASE"/>
    <property type="match status" value="1"/>
</dbReference>
<evidence type="ECO:0000259" key="8">
    <source>
        <dbReference type="PROSITE" id="PS51160"/>
    </source>
</evidence>